<organism evidence="3 4">
    <name type="scientific">Diaporthe ampelina</name>
    <dbReference type="NCBI Taxonomy" id="1214573"/>
    <lineage>
        <taxon>Eukaryota</taxon>
        <taxon>Fungi</taxon>
        <taxon>Dikarya</taxon>
        <taxon>Ascomycota</taxon>
        <taxon>Pezizomycotina</taxon>
        <taxon>Sordariomycetes</taxon>
        <taxon>Sordariomycetidae</taxon>
        <taxon>Diaporthales</taxon>
        <taxon>Diaporthaceae</taxon>
        <taxon>Diaporthe</taxon>
    </lineage>
</organism>
<comment type="caution">
    <text evidence="3">The sequence shown here is derived from an EMBL/GenBank/DDBJ whole genome shotgun (WGS) entry which is preliminary data.</text>
</comment>
<feature type="domain" description="DUF6604" evidence="2">
    <location>
        <begin position="11"/>
        <end position="283"/>
    </location>
</feature>
<proteinExistence type="predicted"/>
<dbReference type="EMBL" id="LCUC01000490">
    <property type="protein sequence ID" value="KKY30395.1"/>
    <property type="molecule type" value="Genomic_DNA"/>
</dbReference>
<dbReference type="Proteomes" id="UP000034680">
    <property type="component" value="Unassembled WGS sequence"/>
</dbReference>
<sequence>MLPESLKNAFQLYKRDTNAIATWLANTANNNGHRVHTNNKETTGRLKGKERKEARAATSVDDEAGSGNKKQAYLLHLRDFVPLATLIAAVKPQVQVPLFMAVTIDRVIEVRRTVSRIMGSKEDNADEESNASHLHFVGVLEQVRDILKQRMQTDLLDLSSLQIGSTGAGTSPDTSFTGEHDGGSTSRNPFDILNLYETTEQTPNSGEATSPSEVIVEYEPDPEDKYDEACLAFMSLLKAVLHQRQKVCELWHNYRIGNVFLGPAAIGTNEAIEICRRMEEDVASVIKKETSVVHLLKVVFTIMCQLDGQDLKVPGRGKTPNFDTYDNASLTMWNGSRILQQFVSGNRQDGPRVYNGSHGRYDETMDRESCTNRQKYDQDDGALSEILSDIRVFGIVSDKRTIEDEFTRGVHTLLDTNEVTLWQCFAAQIYLDALHELEGKLDLAWSEMAGTAAVIKSSLASALEEPGDVRLVEYWRDIEKSLKELEFAASEWDTDPVARYKTEHGFESEPNQFLRRHPLYCGVWVHEMRTRFHEAGVNFASAFGYVHQTYQLYHALQQERLLGTFAYWMDMMTLLDMQQHDTFFIGNAPTTAQEYLENLRLKSGMAVSDRAQGKGKGKNKRTSLANGERGQLKQLGALSMLFKKRFRKTSRREMTADYLQKIIESNGFCFVNKLDATHLIVCVAMAMRSEAHQLGFNLFLLHMACFRILEEVRKTIDEQSVIQLAPESVSQKCLPAVVAMVFRDAAGDEPQGLLQRAASVISKHLLEPPSMASTIESWVLIVWGF</sequence>
<feature type="region of interest" description="Disordered" evidence="1">
    <location>
        <begin position="31"/>
        <end position="65"/>
    </location>
</feature>
<reference evidence="3 4" key="2">
    <citation type="submission" date="2015-05" db="EMBL/GenBank/DDBJ databases">
        <authorList>
            <person name="Morales-Cruz A."/>
            <person name="Amrine K.C."/>
            <person name="Cantu D."/>
        </authorList>
    </citation>
    <scope>NUCLEOTIDE SEQUENCE [LARGE SCALE GENOMIC DNA]</scope>
    <source>
        <strain evidence="3">DA912</strain>
    </source>
</reference>
<dbReference type="InterPro" id="IPR046539">
    <property type="entry name" value="DUF6604"/>
</dbReference>
<accession>A0A0G2HQE8</accession>
<dbReference type="PANTHER" id="PTHR38795">
    <property type="entry name" value="DUF6604 DOMAIN-CONTAINING PROTEIN"/>
    <property type="match status" value="1"/>
</dbReference>
<feature type="region of interest" description="Disordered" evidence="1">
    <location>
        <begin position="166"/>
        <end position="187"/>
    </location>
</feature>
<protein>
    <recommendedName>
        <fullName evidence="2">DUF6604 domain-containing protein</fullName>
    </recommendedName>
</protein>
<evidence type="ECO:0000313" key="3">
    <source>
        <dbReference type="EMBL" id="KKY30395.1"/>
    </source>
</evidence>
<evidence type="ECO:0000259" key="2">
    <source>
        <dbReference type="Pfam" id="PF20253"/>
    </source>
</evidence>
<feature type="region of interest" description="Disordered" evidence="1">
    <location>
        <begin position="607"/>
        <end position="626"/>
    </location>
</feature>
<dbReference type="STRING" id="1214573.A0A0G2HQE8"/>
<dbReference type="Pfam" id="PF20253">
    <property type="entry name" value="DUF6604"/>
    <property type="match status" value="1"/>
</dbReference>
<gene>
    <name evidence="3" type="ORF">UCDDA912_g09664</name>
</gene>
<evidence type="ECO:0000256" key="1">
    <source>
        <dbReference type="SAM" id="MobiDB-lite"/>
    </source>
</evidence>
<dbReference type="AlphaFoldDB" id="A0A0G2HQE8"/>
<reference evidence="3 4" key="1">
    <citation type="submission" date="2015-05" db="EMBL/GenBank/DDBJ databases">
        <title>Distinctive expansion of gene families associated with plant cell wall degradation and secondary metabolism in the genomes of grapevine trunk pathogens.</title>
        <authorList>
            <person name="Lawrence D.P."/>
            <person name="Travadon R."/>
            <person name="Rolshausen P.E."/>
            <person name="Baumgartner K."/>
        </authorList>
    </citation>
    <scope>NUCLEOTIDE SEQUENCE [LARGE SCALE GENOMIC DNA]</scope>
    <source>
        <strain evidence="3">DA912</strain>
    </source>
</reference>
<dbReference type="OrthoDB" id="5238236at2759"/>
<evidence type="ECO:0000313" key="4">
    <source>
        <dbReference type="Proteomes" id="UP000034680"/>
    </source>
</evidence>
<name>A0A0G2HQE8_9PEZI</name>
<dbReference type="PANTHER" id="PTHR38795:SF1">
    <property type="entry name" value="DUF6604 DOMAIN-CONTAINING PROTEIN"/>
    <property type="match status" value="1"/>
</dbReference>
<keyword evidence="4" id="KW-1185">Reference proteome</keyword>